<sequence length="253" mass="28943">MSKKNQAISGIILEYHSGIVPPPFSHVFRLELNWSDGTLRAKLDLHYTDREELSEEEILDEGFTPSDDYQYDGSLNPVWVKSIEELLQETRYASQVHGEGEITVATKEHTKTSPAKSPTNQEAWQLLAQDLIQAIYETAKKELPLQINFQVVEKEKTDRGSVTLHFSDRNVLLELNGKTSQLNWEYAFQLMKLIFTPDYDYDIAKEKPGTKRGIYLDCGDGLWHELGKGVLNIDPEFDAVAQIEEHMRKLTSN</sequence>
<dbReference type="STRING" id="1305737.GCA_000526355_00497"/>
<comment type="caution">
    <text evidence="1">The sequence shown here is derived from an EMBL/GenBank/DDBJ whole genome shotgun (WGS) entry which is preliminary data.</text>
</comment>
<evidence type="ECO:0000313" key="1">
    <source>
        <dbReference type="EMBL" id="KPQ20084.1"/>
    </source>
</evidence>
<dbReference type="EMBL" id="LJXT01000002">
    <property type="protein sequence ID" value="KPQ20084.1"/>
    <property type="molecule type" value="Genomic_DNA"/>
</dbReference>
<evidence type="ECO:0000313" key="2">
    <source>
        <dbReference type="Proteomes" id="UP000050421"/>
    </source>
</evidence>
<accession>A0A0P7XS22</accession>
<dbReference type="Proteomes" id="UP000050421">
    <property type="component" value="Unassembled WGS sequence"/>
</dbReference>
<dbReference type="OrthoDB" id="934157at2"/>
<proteinExistence type="predicted"/>
<protein>
    <submittedName>
        <fullName evidence="1">Uncharacterized protein</fullName>
    </submittedName>
</protein>
<dbReference type="PATRIC" id="fig|1305737.6.peg.562"/>
<dbReference type="eggNOG" id="ENOG502ZCBH">
    <property type="taxonomic scope" value="Bacteria"/>
</dbReference>
<reference evidence="1 2" key="1">
    <citation type="submission" date="2015-09" db="EMBL/GenBank/DDBJ databases">
        <title>Identification and resolution of microdiversity through metagenomic sequencing of parallel consortia.</title>
        <authorList>
            <person name="Nelson W.C."/>
            <person name="Romine M.F."/>
            <person name="Lindemann S.R."/>
        </authorList>
    </citation>
    <scope>NUCLEOTIDE SEQUENCE [LARGE SCALE GENOMIC DNA]</scope>
    <source>
        <strain evidence="1">HL-49</strain>
    </source>
</reference>
<organism evidence="1 2">
    <name type="scientific">Algoriphagus marincola HL-49</name>
    <dbReference type="NCBI Taxonomy" id="1305737"/>
    <lineage>
        <taxon>Bacteria</taxon>
        <taxon>Pseudomonadati</taxon>
        <taxon>Bacteroidota</taxon>
        <taxon>Cytophagia</taxon>
        <taxon>Cytophagales</taxon>
        <taxon>Cyclobacteriaceae</taxon>
        <taxon>Algoriphagus</taxon>
    </lineage>
</organism>
<name>A0A0P7XS22_9BACT</name>
<gene>
    <name evidence="1" type="ORF">HLUCCX10_00520</name>
</gene>
<dbReference type="AlphaFoldDB" id="A0A0P7XS22"/>